<dbReference type="AlphaFoldDB" id="A0A068VH07"/>
<evidence type="ECO:0000313" key="1">
    <source>
        <dbReference type="EMBL" id="CDP19877.1"/>
    </source>
</evidence>
<evidence type="ECO:0000313" key="2">
    <source>
        <dbReference type="Proteomes" id="UP000295252"/>
    </source>
</evidence>
<protein>
    <submittedName>
        <fullName evidence="1">DH200=94 genomic scaffold, scaffold_746</fullName>
    </submittedName>
</protein>
<gene>
    <name evidence="1" type="ORF">GSCOC_T00009408001</name>
</gene>
<dbReference type="PANTHER" id="PTHR11778">
    <property type="entry name" value="SERYL-TRNA SYNTHETASE"/>
    <property type="match status" value="1"/>
</dbReference>
<sequence>MEKKAKRVQKSVILVSLKIPHQVVEIVSGSLNDAAAKKYDLEAWFLAFSTYREPYHLSLQGNDQGKQFVHLVNSKLTATQRTMCCILLMWHVPHRFLWKEFQFLYPTSKNSKGNLSFETYKYMSLVVKIGAPLKRALYGLLVSWII</sequence>
<accession>A0A068VH07</accession>
<dbReference type="InterPro" id="IPR045864">
    <property type="entry name" value="aa-tRNA-synth_II/BPL/LPL"/>
</dbReference>
<dbReference type="InParanoid" id="A0A068VH07"/>
<dbReference type="SUPFAM" id="SSF55681">
    <property type="entry name" value="Class II aaRS and biotin synthetases"/>
    <property type="match status" value="1"/>
</dbReference>
<organism evidence="1 2">
    <name type="scientific">Coffea canephora</name>
    <name type="common">Robusta coffee</name>
    <dbReference type="NCBI Taxonomy" id="49390"/>
    <lineage>
        <taxon>Eukaryota</taxon>
        <taxon>Viridiplantae</taxon>
        <taxon>Streptophyta</taxon>
        <taxon>Embryophyta</taxon>
        <taxon>Tracheophyta</taxon>
        <taxon>Spermatophyta</taxon>
        <taxon>Magnoliopsida</taxon>
        <taxon>eudicotyledons</taxon>
        <taxon>Gunneridae</taxon>
        <taxon>Pentapetalae</taxon>
        <taxon>asterids</taxon>
        <taxon>lamiids</taxon>
        <taxon>Gentianales</taxon>
        <taxon>Rubiaceae</taxon>
        <taxon>Ixoroideae</taxon>
        <taxon>Gardenieae complex</taxon>
        <taxon>Bertiereae - Coffeeae clade</taxon>
        <taxon>Coffeeae</taxon>
        <taxon>Coffea</taxon>
    </lineage>
</organism>
<dbReference type="PRINTS" id="PR00981">
    <property type="entry name" value="TRNASYNTHSER"/>
</dbReference>
<dbReference type="Gramene" id="CDP19877">
    <property type="protein sequence ID" value="CDP19877"/>
    <property type="gene ID" value="GSCOC_T00009408001"/>
</dbReference>
<dbReference type="GO" id="GO:0006434">
    <property type="term" value="P:seryl-tRNA aminoacylation"/>
    <property type="evidence" value="ECO:0007669"/>
    <property type="project" value="InterPro"/>
</dbReference>
<dbReference type="InterPro" id="IPR002317">
    <property type="entry name" value="Ser-tRNA-ligase_type_1"/>
</dbReference>
<reference evidence="2" key="1">
    <citation type="journal article" date="2014" name="Science">
        <title>The coffee genome provides insight into the convergent evolution of caffeine biosynthesis.</title>
        <authorList>
            <person name="Denoeud F."/>
            <person name="Carretero-Paulet L."/>
            <person name="Dereeper A."/>
            <person name="Droc G."/>
            <person name="Guyot R."/>
            <person name="Pietrella M."/>
            <person name="Zheng C."/>
            <person name="Alberti A."/>
            <person name="Anthony F."/>
            <person name="Aprea G."/>
            <person name="Aury J.M."/>
            <person name="Bento P."/>
            <person name="Bernard M."/>
            <person name="Bocs S."/>
            <person name="Campa C."/>
            <person name="Cenci A."/>
            <person name="Combes M.C."/>
            <person name="Crouzillat D."/>
            <person name="Da Silva C."/>
            <person name="Daddiego L."/>
            <person name="De Bellis F."/>
            <person name="Dussert S."/>
            <person name="Garsmeur O."/>
            <person name="Gayraud T."/>
            <person name="Guignon V."/>
            <person name="Jahn K."/>
            <person name="Jamilloux V."/>
            <person name="Joet T."/>
            <person name="Labadie K."/>
            <person name="Lan T."/>
            <person name="Leclercq J."/>
            <person name="Lepelley M."/>
            <person name="Leroy T."/>
            <person name="Li L.T."/>
            <person name="Librado P."/>
            <person name="Lopez L."/>
            <person name="Munoz A."/>
            <person name="Noel B."/>
            <person name="Pallavicini A."/>
            <person name="Perrotta G."/>
            <person name="Poncet V."/>
            <person name="Pot D."/>
            <person name="Priyono X."/>
            <person name="Rigoreau M."/>
            <person name="Rouard M."/>
            <person name="Rozas J."/>
            <person name="Tranchant-Dubreuil C."/>
            <person name="VanBuren R."/>
            <person name="Zhang Q."/>
            <person name="Andrade A.C."/>
            <person name="Argout X."/>
            <person name="Bertrand B."/>
            <person name="de Kochko A."/>
            <person name="Graziosi G."/>
            <person name="Henry R.J."/>
            <person name="Jayarama X."/>
            <person name="Ming R."/>
            <person name="Nagai C."/>
            <person name="Rounsley S."/>
            <person name="Sankoff D."/>
            <person name="Giuliano G."/>
            <person name="Albert V.A."/>
            <person name="Wincker P."/>
            <person name="Lashermes P."/>
        </authorList>
    </citation>
    <scope>NUCLEOTIDE SEQUENCE [LARGE SCALE GENOMIC DNA]</scope>
    <source>
        <strain evidence="2">cv. DH200-94</strain>
    </source>
</reference>
<dbReference type="STRING" id="49390.A0A068VH07"/>
<keyword evidence="2" id="KW-1185">Reference proteome</keyword>
<dbReference type="Proteomes" id="UP000295252">
    <property type="component" value="Unassembled WGS sequence"/>
</dbReference>
<name>A0A068VH07_COFCA</name>
<dbReference type="Gene3D" id="3.30.930.10">
    <property type="entry name" value="Bira Bifunctional Protein, Domain 2"/>
    <property type="match status" value="1"/>
</dbReference>
<dbReference type="GO" id="GO:0004828">
    <property type="term" value="F:serine-tRNA ligase activity"/>
    <property type="evidence" value="ECO:0007669"/>
    <property type="project" value="InterPro"/>
</dbReference>
<dbReference type="GO" id="GO:0005524">
    <property type="term" value="F:ATP binding"/>
    <property type="evidence" value="ECO:0007669"/>
    <property type="project" value="InterPro"/>
</dbReference>
<proteinExistence type="predicted"/>
<dbReference type="EMBL" id="HG739830">
    <property type="protein sequence ID" value="CDP19877.1"/>
    <property type="molecule type" value="Genomic_DNA"/>
</dbReference>